<dbReference type="InterPro" id="IPR039672">
    <property type="entry name" value="MFS_2"/>
</dbReference>
<feature type="transmembrane region" description="Helical" evidence="2">
    <location>
        <begin position="117"/>
        <end position="134"/>
    </location>
</feature>
<feature type="transmembrane region" description="Helical" evidence="2">
    <location>
        <begin position="237"/>
        <end position="256"/>
    </location>
</feature>
<reference evidence="4" key="1">
    <citation type="journal article" date="2019" name="Int. J. Syst. Evol. Microbiol.">
        <title>The Global Catalogue of Microorganisms (GCM) 10K type strain sequencing project: providing services to taxonomists for standard genome sequencing and annotation.</title>
        <authorList>
            <consortium name="The Broad Institute Genomics Platform"/>
            <consortium name="The Broad Institute Genome Sequencing Center for Infectious Disease"/>
            <person name="Wu L."/>
            <person name="Ma J."/>
        </authorList>
    </citation>
    <scope>NUCLEOTIDE SEQUENCE [LARGE SCALE GENOMIC DNA]</scope>
    <source>
        <strain evidence="4">NBRC 111980</strain>
    </source>
</reference>
<keyword evidence="4" id="KW-1185">Reference proteome</keyword>
<comment type="similarity">
    <text evidence="1">Belongs to the sodium:galactoside symporter (TC 2.A.2) family.</text>
</comment>
<accession>A0ABQ5XJ39</accession>
<dbReference type="InterPro" id="IPR036259">
    <property type="entry name" value="MFS_trans_sf"/>
</dbReference>
<dbReference type="RefSeq" id="WP_284319468.1">
    <property type="nucleotide sequence ID" value="NZ_BSOB01000005.1"/>
</dbReference>
<dbReference type="Gene3D" id="1.20.1250.20">
    <property type="entry name" value="MFS general substrate transporter like domains"/>
    <property type="match status" value="1"/>
</dbReference>
<comment type="caution">
    <text evidence="3">The sequence shown here is derived from an EMBL/GenBank/DDBJ whole genome shotgun (WGS) entry which is preliminary data.</text>
</comment>
<feature type="transmembrane region" description="Helical" evidence="2">
    <location>
        <begin position="190"/>
        <end position="209"/>
    </location>
</feature>
<evidence type="ECO:0000313" key="4">
    <source>
        <dbReference type="Proteomes" id="UP001156670"/>
    </source>
</evidence>
<keyword evidence="3" id="KW-0762">Sugar transport</keyword>
<feature type="transmembrane region" description="Helical" evidence="2">
    <location>
        <begin position="335"/>
        <end position="356"/>
    </location>
</feature>
<feature type="transmembrane region" description="Helical" evidence="2">
    <location>
        <begin position="158"/>
        <end position="178"/>
    </location>
</feature>
<evidence type="ECO:0000313" key="3">
    <source>
        <dbReference type="EMBL" id="GLQ91721.1"/>
    </source>
</evidence>
<feature type="transmembrane region" description="Helical" evidence="2">
    <location>
        <begin position="368"/>
        <end position="392"/>
    </location>
</feature>
<name>A0ABQ5XJ39_9GAMM</name>
<organism evidence="3 4">
    <name type="scientific">Dyella acidisoli</name>
    <dbReference type="NCBI Taxonomy" id="1867834"/>
    <lineage>
        <taxon>Bacteria</taxon>
        <taxon>Pseudomonadati</taxon>
        <taxon>Pseudomonadota</taxon>
        <taxon>Gammaproteobacteria</taxon>
        <taxon>Lysobacterales</taxon>
        <taxon>Rhodanobacteraceae</taxon>
        <taxon>Dyella</taxon>
    </lineage>
</organism>
<dbReference type="PANTHER" id="PTHR11328:SF24">
    <property type="entry name" value="MAJOR FACILITATOR SUPERFAMILY (MFS) PROFILE DOMAIN-CONTAINING PROTEIN"/>
    <property type="match status" value="1"/>
</dbReference>
<dbReference type="EMBL" id="BSOB01000005">
    <property type="protein sequence ID" value="GLQ91721.1"/>
    <property type="molecule type" value="Genomic_DNA"/>
</dbReference>
<protein>
    <submittedName>
        <fullName evidence="3">MFS sugar transporter</fullName>
    </submittedName>
</protein>
<proteinExistence type="inferred from homology"/>
<feature type="transmembrane region" description="Helical" evidence="2">
    <location>
        <begin position="268"/>
        <end position="288"/>
    </location>
</feature>
<feature type="transmembrane region" description="Helical" evidence="2">
    <location>
        <begin position="57"/>
        <end position="78"/>
    </location>
</feature>
<gene>
    <name evidence="3" type="ORF">GCM10007901_06710</name>
</gene>
<dbReference type="Pfam" id="PF13347">
    <property type="entry name" value="MFS_2"/>
    <property type="match status" value="1"/>
</dbReference>
<keyword evidence="2" id="KW-0812">Transmembrane</keyword>
<keyword evidence="2" id="KW-0472">Membrane</keyword>
<feature type="transmembrane region" description="Helical" evidence="2">
    <location>
        <begin position="90"/>
        <end position="110"/>
    </location>
</feature>
<keyword evidence="2" id="KW-1133">Transmembrane helix</keyword>
<dbReference type="PANTHER" id="PTHR11328">
    <property type="entry name" value="MAJOR FACILITATOR SUPERFAMILY DOMAIN-CONTAINING PROTEIN"/>
    <property type="match status" value="1"/>
</dbReference>
<feature type="transmembrane region" description="Helical" evidence="2">
    <location>
        <begin position="404"/>
        <end position="426"/>
    </location>
</feature>
<keyword evidence="3" id="KW-0813">Transport</keyword>
<evidence type="ECO:0000256" key="1">
    <source>
        <dbReference type="ARBA" id="ARBA00009617"/>
    </source>
</evidence>
<dbReference type="SUPFAM" id="SSF103473">
    <property type="entry name" value="MFS general substrate transporter"/>
    <property type="match status" value="1"/>
</dbReference>
<evidence type="ECO:0000256" key="2">
    <source>
        <dbReference type="SAM" id="Phobius"/>
    </source>
</evidence>
<dbReference type="Proteomes" id="UP001156670">
    <property type="component" value="Unassembled WGS sequence"/>
</dbReference>
<feature type="transmembrane region" description="Helical" evidence="2">
    <location>
        <begin position="300"/>
        <end position="323"/>
    </location>
</feature>
<sequence>MAAVDIEETTERLPGPSFAAIYSLAHVGKSLFWHASELLFGYFLTEICALPPRLTGLILGGSLLLSAYVDLCVGRYLARSVTGIASAGRVQWLGAMTSCLTFALFGFSNLVRMEVRFVFALISIVAFRIAYAFLDNPQNAMLALASHDDKSRTHLSSLRYICGGVANLVIVIIFATTLRRELHDMYPADFALAAVAIAAIGAVSSYLLWQHLRRHAINTEIDHVEAPPEALVATPRIRQWPILLGMFLISIASSLIGRLQPYAATYQLTGAFQGSAWMACIAIGMTVSQPCWRYAANRHSLVWALRAATVVFFAGSLSFDVIARQGIVGSALSGLLYGCGCGGMLMSLWALAAASVRNDKASTSATATFGMLTFSSKLALACAALGVGEFLARLHYQSPDGHGIVVFMSWVPAASAAACFVLSYFLCEKTS</sequence>